<reference evidence="2 4" key="1">
    <citation type="journal article" date="2012" name="Nature">
        <title>Algal genomes reveal evolutionary mosaicism and the fate of nucleomorphs.</title>
        <authorList>
            <consortium name="DOE Joint Genome Institute"/>
            <person name="Curtis B.A."/>
            <person name="Tanifuji G."/>
            <person name="Burki F."/>
            <person name="Gruber A."/>
            <person name="Irimia M."/>
            <person name="Maruyama S."/>
            <person name="Arias M.C."/>
            <person name="Ball S.G."/>
            <person name="Gile G.H."/>
            <person name="Hirakawa Y."/>
            <person name="Hopkins J.F."/>
            <person name="Kuo A."/>
            <person name="Rensing S.A."/>
            <person name="Schmutz J."/>
            <person name="Symeonidi A."/>
            <person name="Elias M."/>
            <person name="Eveleigh R.J."/>
            <person name="Herman E.K."/>
            <person name="Klute M.J."/>
            <person name="Nakayama T."/>
            <person name="Obornik M."/>
            <person name="Reyes-Prieto A."/>
            <person name="Armbrust E.V."/>
            <person name="Aves S.J."/>
            <person name="Beiko R.G."/>
            <person name="Coutinho P."/>
            <person name="Dacks J.B."/>
            <person name="Durnford D.G."/>
            <person name="Fast N.M."/>
            <person name="Green B.R."/>
            <person name="Grisdale C.J."/>
            <person name="Hempel F."/>
            <person name="Henrissat B."/>
            <person name="Hoppner M.P."/>
            <person name="Ishida K."/>
            <person name="Kim E."/>
            <person name="Koreny L."/>
            <person name="Kroth P.G."/>
            <person name="Liu Y."/>
            <person name="Malik S.B."/>
            <person name="Maier U.G."/>
            <person name="McRose D."/>
            <person name="Mock T."/>
            <person name="Neilson J.A."/>
            <person name="Onodera N.T."/>
            <person name="Poole A.M."/>
            <person name="Pritham E.J."/>
            <person name="Richards T.A."/>
            <person name="Rocap G."/>
            <person name="Roy S.W."/>
            <person name="Sarai C."/>
            <person name="Schaack S."/>
            <person name="Shirato S."/>
            <person name="Slamovits C.H."/>
            <person name="Spencer D.F."/>
            <person name="Suzuki S."/>
            <person name="Worden A.Z."/>
            <person name="Zauner S."/>
            <person name="Barry K."/>
            <person name="Bell C."/>
            <person name="Bharti A.K."/>
            <person name="Crow J.A."/>
            <person name="Grimwood J."/>
            <person name="Kramer R."/>
            <person name="Lindquist E."/>
            <person name="Lucas S."/>
            <person name="Salamov A."/>
            <person name="McFadden G.I."/>
            <person name="Lane C.E."/>
            <person name="Keeling P.J."/>
            <person name="Gray M.W."/>
            <person name="Grigoriev I.V."/>
            <person name="Archibald J.M."/>
        </authorList>
    </citation>
    <scope>NUCLEOTIDE SEQUENCE</scope>
    <source>
        <strain evidence="2 4">CCMP2712</strain>
    </source>
</reference>
<protein>
    <submittedName>
        <fullName evidence="2 3">Uncharacterized protein</fullName>
    </submittedName>
</protein>
<dbReference type="Proteomes" id="UP000011087">
    <property type="component" value="Unassembled WGS sequence"/>
</dbReference>
<reference evidence="3" key="3">
    <citation type="submission" date="2016-03" db="UniProtKB">
        <authorList>
            <consortium name="EnsemblProtists"/>
        </authorList>
    </citation>
    <scope>IDENTIFICATION</scope>
</reference>
<dbReference type="RefSeq" id="XP_005822183.1">
    <property type="nucleotide sequence ID" value="XM_005822126.1"/>
</dbReference>
<dbReference type="AlphaFoldDB" id="L1IG29"/>
<accession>L1IG29</accession>
<evidence type="ECO:0000313" key="3">
    <source>
        <dbReference type="EnsemblProtists" id="EKX35203"/>
    </source>
</evidence>
<evidence type="ECO:0000313" key="4">
    <source>
        <dbReference type="Proteomes" id="UP000011087"/>
    </source>
</evidence>
<reference evidence="4" key="2">
    <citation type="submission" date="2012-11" db="EMBL/GenBank/DDBJ databases">
        <authorList>
            <person name="Kuo A."/>
            <person name="Curtis B.A."/>
            <person name="Tanifuji G."/>
            <person name="Burki F."/>
            <person name="Gruber A."/>
            <person name="Irimia M."/>
            <person name="Maruyama S."/>
            <person name="Arias M.C."/>
            <person name="Ball S.G."/>
            <person name="Gile G.H."/>
            <person name="Hirakawa Y."/>
            <person name="Hopkins J.F."/>
            <person name="Rensing S.A."/>
            <person name="Schmutz J."/>
            <person name="Symeonidi A."/>
            <person name="Elias M."/>
            <person name="Eveleigh R.J."/>
            <person name="Herman E.K."/>
            <person name="Klute M.J."/>
            <person name="Nakayama T."/>
            <person name="Obornik M."/>
            <person name="Reyes-Prieto A."/>
            <person name="Armbrust E.V."/>
            <person name="Aves S.J."/>
            <person name="Beiko R.G."/>
            <person name="Coutinho P."/>
            <person name="Dacks J.B."/>
            <person name="Durnford D.G."/>
            <person name="Fast N.M."/>
            <person name="Green B.R."/>
            <person name="Grisdale C."/>
            <person name="Hempe F."/>
            <person name="Henrissat B."/>
            <person name="Hoppner M.P."/>
            <person name="Ishida K.-I."/>
            <person name="Kim E."/>
            <person name="Koreny L."/>
            <person name="Kroth P.G."/>
            <person name="Liu Y."/>
            <person name="Malik S.-B."/>
            <person name="Maier U.G."/>
            <person name="McRose D."/>
            <person name="Mock T."/>
            <person name="Neilson J.A."/>
            <person name="Onodera N.T."/>
            <person name="Poole A.M."/>
            <person name="Pritham E.J."/>
            <person name="Richards T.A."/>
            <person name="Rocap G."/>
            <person name="Roy S.W."/>
            <person name="Sarai C."/>
            <person name="Schaack S."/>
            <person name="Shirato S."/>
            <person name="Slamovits C.H."/>
            <person name="Spencer D.F."/>
            <person name="Suzuki S."/>
            <person name="Worden A.Z."/>
            <person name="Zauner S."/>
            <person name="Barry K."/>
            <person name="Bell C."/>
            <person name="Bharti A.K."/>
            <person name="Crow J.A."/>
            <person name="Grimwood J."/>
            <person name="Kramer R."/>
            <person name="Lindquist E."/>
            <person name="Lucas S."/>
            <person name="Salamov A."/>
            <person name="McFadden G.I."/>
            <person name="Lane C.E."/>
            <person name="Keeling P.J."/>
            <person name="Gray M.W."/>
            <person name="Grigoriev I.V."/>
            <person name="Archibald J.M."/>
        </authorList>
    </citation>
    <scope>NUCLEOTIDE SEQUENCE</scope>
    <source>
        <strain evidence="4">CCMP2712</strain>
    </source>
</reference>
<dbReference type="HOGENOM" id="CLU_1067297_0_0_1"/>
<dbReference type="EnsemblProtists" id="EKX35203">
    <property type="protein sequence ID" value="EKX35203"/>
    <property type="gene ID" value="GUITHDRAFT_118648"/>
</dbReference>
<evidence type="ECO:0000313" key="2">
    <source>
        <dbReference type="EMBL" id="EKX35203.1"/>
    </source>
</evidence>
<organism evidence="2">
    <name type="scientific">Guillardia theta (strain CCMP2712)</name>
    <name type="common">Cryptophyte</name>
    <dbReference type="NCBI Taxonomy" id="905079"/>
    <lineage>
        <taxon>Eukaryota</taxon>
        <taxon>Cryptophyceae</taxon>
        <taxon>Pyrenomonadales</taxon>
        <taxon>Geminigeraceae</taxon>
        <taxon>Guillardia</taxon>
    </lineage>
</organism>
<feature type="region of interest" description="Disordered" evidence="1">
    <location>
        <begin position="228"/>
        <end position="261"/>
    </location>
</feature>
<evidence type="ECO:0000256" key="1">
    <source>
        <dbReference type="SAM" id="MobiDB-lite"/>
    </source>
</evidence>
<name>L1IG29_GUITC</name>
<sequence>MKSIRADRQAAKCNPASDDLEVKKLSLETALKALLQLREIRISHHWHVLLHSGRSCNGILEWTDKHDVVSIGQDSNRGKKLCDMEEQGVDTVAEKHAGGDIALTDARESKVSRVSIVAGEVGGEQTEMLARGQACAFSDAPIKVVATRTSLDCIEESLAASGVEDVSQIHLQYCKRLLGEMSRGSTSKGRRRTIRELLLCFSKKISEYPLKAFPHRYAQMLDCYLHTQNTRPRRTSTAGTQTRQRQPKREAAQTSRRGRRA</sequence>
<dbReference type="PaxDb" id="55529-EKX35203"/>
<keyword evidence="4" id="KW-1185">Reference proteome</keyword>
<dbReference type="KEGG" id="gtt:GUITHDRAFT_118648"/>
<dbReference type="EMBL" id="JH993095">
    <property type="protein sequence ID" value="EKX35203.1"/>
    <property type="molecule type" value="Genomic_DNA"/>
</dbReference>
<feature type="compositionally biased region" description="Polar residues" evidence="1">
    <location>
        <begin position="228"/>
        <end position="244"/>
    </location>
</feature>
<dbReference type="GeneID" id="17291921"/>
<proteinExistence type="predicted"/>
<gene>
    <name evidence="2" type="ORF">GUITHDRAFT_118648</name>
</gene>